<dbReference type="InterPro" id="IPR005702">
    <property type="entry name" value="Wzc-like_C"/>
</dbReference>
<evidence type="ECO:0000256" key="14">
    <source>
        <dbReference type="ARBA" id="ARBA00023136"/>
    </source>
</evidence>
<keyword evidence="13 17" id="KW-1133">Transmembrane helix</keyword>
<evidence type="ECO:0000256" key="8">
    <source>
        <dbReference type="ARBA" id="ARBA00022679"/>
    </source>
</evidence>
<dbReference type="EC" id="2.7.10.2" evidence="5"/>
<feature type="transmembrane region" description="Helical" evidence="17">
    <location>
        <begin position="44"/>
        <end position="64"/>
    </location>
</feature>
<feature type="domain" description="AAA" evidence="19">
    <location>
        <begin position="298"/>
        <end position="417"/>
    </location>
</feature>
<evidence type="ECO:0000313" key="21">
    <source>
        <dbReference type="Proteomes" id="UP000003875"/>
    </source>
</evidence>
<dbReference type="EMBL" id="ABXX02000002">
    <property type="protein sequence ID" value="EEG71336.1"/>
    <property type="molecule type" value="Genomic_DNA"/>
</dbReference>
<evidence type="ECO:0000256" key="9">
    <source>
        <dbReference type="ARBA" id="ARBA00022692"/>
    </source>
</evidence>
<evidence type="ECO:0000259" key="19">
    <source>
        <dbReference type="Pfam" id="PF13614"/>
    </source>
</evidence>
<comment type="similarity">
    <text evidence="2">Belongs to the CpsC/CapA family.</text>
</comment>
<sequence>MSRGNMAAAESNVPATNQVVVESNDTEDDGITLMDLFRIVHKHLLVGIITFVVVFAAVCAYTFLAPPKYSATAQVFATYSDSSVQDNNISNINSASTYITNQIQSYPTLATTESVLKPVIDDLGLDTTVANLAGQLTVTNPTNTAFVNITAETGDAKQASDIANSVAESLSNVVEKSLYASGKESPVKLSVVQRAAEPISPSSPKVALYLAVGLVAGLILGVFATLIRDLMATRVEEASDLQDIINAPIMGRIPTDESLQSNKPIIVSNPAGRIAEEFRRIRTNLSFTSKVEGSDARMIVISSVGPSEGKTTVSVNVAAALAENGAKVLLIDADLRHPSVAERLSLEGGAGLTHVLSGQATVKDVVQRYWKPNLHILPAGPKPPNASMLLNSKTMTELLDAALQTYDYVIIDTSPMVVANDATVFGSKSDGIVLVSGRDVTMKRDLKDIAVQLDNLNVPVVGFVFNLEKERKSSTNGNYYYYYYYDEDGKKSKHAHKNSRKKSKHN</sequence>
<dbReference type="FunFam" id="3.40.50.300:FF:000527">
    <property type="entry name" value="Tyrosine-protein kinase etk"/>
    <property type="match status" value="1"/>
</dbReference>
<dbReference type="Gene3D" id="3.40.50.300">
    <property type="entry name" value="P-loop containing nucleotide triphosphate hydrolases"/>
    <property type="match status" value="1"/>
</dbReference>
<dbReference type="InterPro" id="IPR025669">
    <property type="entry name" value="AAA_dom"/>
</dbReference>
<evidence type="ECO:0000256" key="11">
    <source>
        <dbReference type="ARBA" id="ARBA00022777"/>
    </source>
</evidence>
<proteinExistence type="inferred from homology"/>
<dbReference type="InterPro" id="IPR003856">
    <property type="entry name" value="LPS_length_determ_N"/>
</dbReference>
<protein>
    <recommendedName>
        <fullName evidence="5">non-specific protein-tyrosine kinase</fullName>
        <ecNumber evidence="5">2.7.10.2</ecNumber>
    </recommendedName>
</protein>
<organism evidence="20 21">
    <name type="scientific">Bifidobacterium pseudocatenulatum DSM 20438 = JCM 1200 = LMG 10505</name>
    <dbReference type="NCBI Taxonomy" id="547043"/>
    <lineage>
        <taxon>Bacteria</taxon>
        <taxon>Bacillati</taxon>
        <taxon>Actinomycetota</taxon>
        <taxon>Actinomycetes</taxon>
        <taxon>Bifidobacteriales</taxon>
        <taxon>Bifidobacteriaceae</taxon>
        <taxon>Bifidobacterium</taxon>
    </lineage>
</organism>
<comment type="subcellular location">
    <subcellularLocation>
        <location evidence="1">Cell inner membrane</location>
        <topology evidence="1">Multi-pass membrane protein</topology>
    </subcellularLocation>
</comment>
<name>C0BRP2_BIFPS</name>
<evidence type="ECO:0000256" key="2">
    <source>
        <dbReference type="ARBA" id="ARBA00006683"/>
    </source>
</evidence>
<evidence type="ECO:0000256" key="4">
    <source>
        <dbReference type="ARBA" id="ARBA00008883"/>
    </source>
</evidence>
<dbReference type="GO" id="GO:0005524">
    <property type="term" value="F:ATP binding"/>
    <property type="evidence" value="ECO:0007669"/>
    <property type="project" value="UniProtKB-KW"/>
</dbReference>
<dbReference type="AlphaFoldDB" id="C0BRP2"/>
<evidence type="ECO:0000256" key="10">
    <source>
        <dbReference type="ARBA" id="ARBA00022741"/>
    </source>
</evidence>
<gene>
    <name evidence="20" type="ORF">BIFPSEUDO_03306</name>
</gene>
<evidence type="ECO:0000313" key="20">
    <source>
        <dbReference type="EMBL" id="EEG71336.1"/>
    </source>
</evidence>
<dbReference type="GO" id="GO:0004715">
    <property type="term" value="F:non-membrane spanning protein tyrosine kinase activity"/>
    <property type="evidence" value="ECO:0007669"/>
    <property type="project" value="UniProtKB-EC"/>
</dbReference>
<dbReference type="InterPro" id="IPR050445">
    <property type="entry name" value="Bact_polysacc_biosynth/exp"/>
</dbReference>
<comment type="catalytic activity">
    <reaction evidence="16">
        <text>L-tyrosyl-[protein] + ATP = O-phospho-L-tyrosyl-[protein] + ADP + H(+)</text>
        <dbReference type="Rhea" id="RHEA:10596"/>
        <dbReference type="Rhea" id="RHEA-COMP:10136"/>
        <dbReference type="Rhea" id="RHEA-COMP:20101"/>
        <dbReference type="ChEBI" id="CHEBI:15378"/>
        <dbReference type="ChEBI" id="CHEBI:30616"/>
        <dbReference type="ChEBI" id="CHEBI:46858"/>
        <dbReference type="ChEBI" id="CHEBI:61978"/>
        <dbReference type="ChEBI" id="CHEBI:456216"/>
        <dbReference type="EC" id="2.7.10.2"/>
    </reaction>
</comment>
<dbReference type="CDD" id="cd05387">
    <property type="entry name" value="BY-kinase"/>
    <property type="match status" value="1"/>
</dbReference>
<dbReference type="GO" id="GO:0042802">
    <property type="term" value="F:identical protein binding"/>
    <property type="evidence" value="ECO:0007669"/>
    <property type="project" value="UniProtKB-ARBA"/>
</dbReference>
<evidence type="ECO:0000256" key="13">
    <source>
        <dbReference type="ARBA" id="ARBA00022989"/>
    </source>
</evidence>
<dbReference type="InterPro" id="IPR027417">
    <property type="entry name" value="P-loop_NTPase"/>
</dbReference>
<keyword evidence="10" id="KW-0547">Nucleotide-binding</keyword>
<comment type="caution">
    <text evidence="20">The sequence shown here is derived from an EMBL/GenBank/DDBJ whole genome shotgun (WGS) entry which is preliminary data.</text>
</comment>
<dbReference type="Proteomes" id="UP000003875">
    <property type="component" value="Unassembled WGS sequence"/>
</dbReference>
<evidence type="ECO:0000259" key="18">
    <source>
        <dbReference type="Pfam" id="PF02706"/>
    </source>
</evidence>
<feature type="domain" description="Polysaccharide chain length determinant N-terminal" evidence="18">
    <location>
        <begin position="30"/>
        <end position="123"/>
    </location>
</feature>
<evidence type="ECO:0000256" key="3">
    <source>
        <dbReference type="ARBA" id="ARBA00007316"/>
    </source>
</evidence>
<dbReference type="eggNOG" id="COG0489">
    <property type="taxonomic scope" value="Bacteria"/>
</dbReference>
<evidence type="ECO:0000256" key="7">
    <source>
        <dbReference type="ARBA" id="ARBA00022519"/>
    </source>
</evidence>
<dbReference type="eggNOG" id="COG3944">
    <property type="taxonomic scope" value="Bacteria"/>
</dbReference>
<reference evidence="20 21" key="1">
    <citation type="submission" date="2009-02" db="EMBL/GenBank/DDBJ databases">
        <title>Draft genome sequence of Bifidobacterium pseudocatenulatum (DSM 20438).</title>
        <authorList>
            <person name="Sudarsanam P."/>
            <person name="Ley R."/>
            <person name="Guruge J."/>
            <person name="Turnbaugh P.J."/>
            <person name="Mahowald M."/>
            <person name="Liep D."/>
            <person name="Gordon J."/>
        </authorList>
    </citation>
    <scope>NUCLEOTIDE SEQUENCE [LARGE SCALE GENOMIC DNA]</scope>
    <source>
        <strain evidence="20 21">DSM 20438</strain>
    </source>
</reference>
<keyword evidence="15" id="KW-0829">Tyrosine-protein kinase</keyword>
<evidence type="ECO:0000256" key="6">
    <source>
        <dbReference type="ARBA" id="ARBA00022475"/>
    </source>
</evidence>
<dbReference type="PANTHER" id="PTHR32309:SF13">
    <property type="entry name" value="FERRIC ENTEROBACTIN TRANSPORT PROTEIN FEPE"/>
    <property type="match status" value="1"/>
</dbReference>
<dbReference type="Pfam" id="PF13614">
    <property type="entry name" value="AAA_31"/>
    <property type="match status" value="1"/>
</dbReference>
<keyword evidence="8" id="KW-0808">Transferase</keyword>
<keyword evidence="6" id="KW-1003">Cell membrane</keyword>
<dbReference type="GO" id="GO:0005886">
    <property type="term" value="C:plasma membrane"/>
    <property type="evidence" value="ECO:0007669"/>
    <property type="project" value="UniProtKB-SubCell"/>
</dbReference>
<keyword evidence="9 17" id="KW-0812">Transmembrane</keyword>
<comment type="similarity">
    <text evidence="4">Belongs to the etk/wzc family.</text>
</comment>
<evidence type="ECO:0000256" key="15">
    <source>
        <dbReference type="ARBA" id="ARBA00023137"/>
    </source>
</evidence>
<feature type="transmembrane region" description="Helical" evidence="17">
    <location>
        <begin position="206"/>
        <end position="227"/>
    </location>
</feature>
<keyword evidence="12" id="KW-0067">ATP-binding</keyword>
<evidence type="ECO:0000256" key="16">
    <source>
        <dbReference type="ARBA" id="ARBA00051245"/>
    </source>
</evidence>
<keyword evidence="14 17" id="KW-0472">Membrane</keyword>
<dbReference type="NCBIfam" id="TIGR01007">
    <property type="entry name" value="eps_fam"/>
    <property type="match status" value="1"/>
</dbReference>
<keyword evidence="11" id="KW-0418">Kinase</keyword>
<evidence type="ECO:0000256" key="17">
    <source>
        <dbReference type="SAM" id="Phobius"/>
    </source>
</evidence>
<comment type="similarity">
    <text evidence="3">Belongs to the CpsD/CapB family.</text>
</comment>
<evidence type="ECO:0000256" key="5">
    <source>
        <dbReference type="ARBA" id="ARBA00011903"/>
    </source>
</evidence>
<accession>C0BRP2</accession>
<evidence type="ECO:0000256" key="12">
    <source>
        <dbReference type="ARBA" id="ARBA00022840"/>
    </source>
</evidence>
<keyword evidence="7" id="KW-0997">Cell inner membrane</keyword>
<evidence type="ECO:0000256" key="1">
    <source>
        <dbReference type="ARBA" id="ARBA00004429"/>
    </source>
</evidence>
<dbReference type="SUPFAM" id="SSF52540">
    <property type="entry name" value="P-loop containing nucleoside triphosphate hydrolases"/>
    <property type="match status" value="1"/>
</dbReference>
<reference evidence="20 21" key="2">
    <citation type="submission" date="2009-02" db="EMBL/GenBank/DDBJ databases">
        <authorList>
            <person name="Fulton L."/>
            <person name="Clifton S."/>
            <person name="Fulton B."/>
            <person name="Xu J."/>
            <person name="Minx P."/>
            <person name="Pepin K.H."/>
            <person name="Johnson M."/>
            <person name="Bhonagiri V."/>
            <person name="Nash W.E."/>
            <person name="Mardis E.R."/>
            <person name="Wilson R.K."/>
        </authorList>
    </citation>
    <scope>NUCLEOTIDE SEQUENCE [LARGE SCALE GENOMIC DNA]</scope>
    <source>
        <strain evidence="20 21">DSM 20438</strain>
    </source>
</reference>
<dbReference type="Pfam" id="PF02706">
    <property type="entry name" value="Wzz"/>
    <property type="match status" value="1"/>
</dbReference>
<dbReference type="PANTHER" id="PTHR32309">
    <property type="entry name" value="TYROSINE-PROTEIN KINASE"/>
    <property type="match status" value="1"/>
</dbReference>